<dbReference type="Pfam" id="PF02518">
    <property type="entry name" value="HATPase_c"/>
    <property type="match status" value="1"/>
</dbReference>
<dbReference type="PROSITE" id="PS50109">
    <property type="entry name" value="HIS_KIN"/>
    <property type="match status" value="1"/>
</dbReference>
<keyword evidence="7 12" id="KW-0418">Kinase</keyword>
<evidence type="ECO:0000256" key="10">
    <source>
        <dbReference type="SAM" id="Phobius"/>
    </source>
</evidence>
<dbReference type="SUPFAM" id="SSF55874">
    <property type="entry name" value="ATPase domain of HSP90 chaperone/DNA topoisomerase II/histidine kinase"/>
    <property type="match status" value="1"/>
</dbReference>
<organism evidence="12 13">
    <name type="scientific">Paenibacillus terricola</name>
    <dbReference type="NCBI Taxonomy" id="2763503"/>
    <lineage>
        <taxon>Bacteria</taxon>
        <taxon>Bacillati</taxon>
        <taxon>Bacillota</taxon>
        <taxon>Bacilli</taxon>
        <taxon>Bacillales</taxon>
        <taxon>Paenibacillaceae</taxon>
        <taxon>Paenibacillus</taxon>
    </lineage>
</organism>
<evidence type="ECO:0000256" key="2">
    <source>
        <dbReference type="ARBA" id="ARBA00004370"/>
    </source>
</evidence>
<dbReference type="PANTHER" id="PTHR45453">
    <property type="entry name" value="PHOSPHATE REGULON SENSOR PROTEIN PHOR"/>
    <property type="match status" value="1"/>
</dbReference>
<dbReference type="InterPro" id="IPR003594">
    <property type="entry name" value="HATPase_dom"/>
</dbReference>
<sequence length="331" mass="38292">MMSGILVIGTIVLLWIGLYFAFRYVRLKRAMEEMTDALSMLNENHPEWKFRSRLSDRVFQHHGAAVQRLVEQYKSVIRREADTEQLHRRMIANMAHDLQTPLTATIGYIEAVMTDTALQEEERLEYLSVAMTKSRQIQNMFQQFFELTKLESDDMTFSLQPVDLNPLLEEIIVFFRKQLRAEGIQETIQVPEMEVSVWGDSRVIERIMFNLLSNAIRYGKSGGTLEVKVSVEELYVWVSVMDRGPGISPNDLPYIFDRLYTGEASRNTKWRGSGLGLTITKQLIRQMKGELTVRSIPHERTIFAFSMQRCVHSINRNDPKYSRSSVSGLDP</sequence>
<evidence type="ECO:0000256" key="1">
    <source>
        <dbReference type="ARBA" id="ARBA00000085"/>
    </source>
</evidence>
<dbReference type="Proteomes" id="UP000609346">
    <property type="component" value="Unassembled WGS sequence"/>
</dbReference>
<feature type="domain" description="Histidine kinase" evidence="11">
    <location>
        <begin position="93"/>
        <end position="311"/>
    </location>
</feature>
<dbReference type="RefSeq" id="WP_224754034.1">
    <property type="nucleotide sequence ID" value="NZ_JACXZA010000008.1"/>
</dbReference>
<keyword evidence="6" id="KW-0547">Nucleotide-binding</keyword>
<evidence type="ECO:0000256" key="4">
    <source>
        <dbReference type="ARBA" id="ARBA00022553"/>
    </source>
</evidence>
<keyword evidence="8" id="KW-0067">ATP-binding</keyword>
<dbReference type="InterPro" id="IPR004358">
    <property type="entry name" value="Sig_transdc_His_kin-like_C"/>
</dbReference>
<keyword evidence="10" id="KW-0472">Membrane</keyword>
<dbReference type="SUPFAM" id="SSF47384">
    <property type="entry name" value="Homodimeric domain of signal transducing histidine kinase"/>
    <property type="match status" value="1"/>
</dbReference>
<evidence type="ECO:0000256" key="8">
    <source>
        <dbReference type="ARBA" id="ARBA00022840"/>
    </source>
</evidence>
<protein>
    <recommendedName>
        <fullName evidence="3">histidine kinase</fullName>
        <ecNumber evidence="3">2.7.13.3</ecNumber>
    </recommendedName>
</protein>
<gene>
    <name evidence="12" type="ORF">H8B09_26425</name>
</gene>
<feature type="transmembrane region" description="Helical" evidence="10">
    <location>
        <begin position="6"/>
        <end position="25"/>
    </location>
</feature>
<dbReference type="GO" id="GO:0016301">
    <property type="term" value="F:kinase activity"/>
    <property type="evidence" value="ECO:0007669"/>
    <property type="project" value="UniProtKB-KW"/>
</dbReference>
<accession>A0ABR8N675</accession>
<evidence type="ECO:0000256" key="5">
    <source>
        <dbReference type="ARBA" id="ARBA00022679"/>
    </source>
</evidence>
<name>A0ABR8N675_9BACL</name>
<dbReference type="InterPro" id="IPR036097">
    <property type="entry name" value="HisK_dim/P_sf"/>
</dbReference>
<keyword evidence="10" id="KW-1133">Transmembrane helix</keyword>
<dbReference type="Pfam" id="PF00512">
    <property type="entry name" value="HisKA"/>
    <property type="match status" value="1"/>
</dbReference>
<reference evidence="12 13" key="1">
    <citation type="submission" date="2020-09" db="EMBL/GenBank/DDBJ databases">
        <title>Paenibacillus sp. strain PR3 16S rRNA gene Genome sequencing and assembly.</title>
        <authorList>
            <person name="Kim J."/>
        </authorList>
    </citation>
    <scope>NUCLEOTIDE SEQUENCE [LARGE SCALE GENOMIC DNA]</scope>
    <source>
        <strain evidence="12 13">PR3</strain>
    </source>
</reference>
<dbReference type="InterPro" id="IPR036890">
    <property type="entry name" value="HATPase_C_sf"/>
</dbReference>
<dbReference type="Gene3D" id="3.30.565.10">
    <property type="entry name" value="Histidine kinase-like ATPase, C-terminal domain"/>
    <property type="match status" value="1"/>
</dbReference>
<dbReference type="InterPro" id="IPR003661">
    <property type="entry name" value="HisK_dim/P_dom"/>
</dbReference>
<keyword evidence="13" id="KW-1185">Reference proteome</keyword>
<keyword evidence="9" id="KW-0902">Two-component regulatory system</keyword>
<evidence type="ECO:0000256" key="6">
    <source>
        <dbReference type="ARBA" id="ARBA00022741"/>
    </source>
</evidence>
<dbReference type="SMART" id="SM00387">
    <property type="entry name" value="HATPase_c"/>
    <property type="match status" value="1"/>
</dbReference>
<dbReference type="PANTHER" id="PTHR45453:SF1">
    <property type="entry name" value="PHOSPHATE REGULON SENSOR PROTEIN PHOR"/>
    <property type="match status" value="1"/>
</dbReference>
<evidence type="ECO:0000313" key="12">
    <source>
        <dbReference type="EMBL" id="MBD3922319.1"/>
    </source>
</evidence>
<comment type="catalytic activity">
    <reaction evidence="1">
        <text>ATP + protein L-histidine = ADP + protein N-phospho-L-histidine.</text>
        <dbReference type="EC" id="2.7.13.3"/>
    </reaction>
</comment>
<keyword evidence="5" id="KW-0808">Transferase</keyword>
<proteinExistence type="predicted"/>
<dbReference type="PRINTS" id="PR00344">
    <property type="entry name" value="BCTRLSENSOR"/>
</dbReference>
<keyword evidence="10" id="KW-0812">Transmembrane</keyword>
<evidence type="ECO:0000259" key="11">
    <source>
        <dbReference type="PROSITE" id="PS50109"/>
    </source>
</evidence>
<comment type="caution">
    <text evidence="12">The sequence shown here is derived from an EMBL/GenBank/DDBJ whole genome shotgun (WGS) entry which is preliminary data.</text>
</comment>
<dbReference type="EC" id="2.7.13.3" evidence="3"/>
<evidence type="ECO:0000256" key="7">
    <source>
        <dbReference type="ARBA" id="ARBA00022777"/>
    </source>
</evidence>
<evidence type="ECO:0000256" key="9">
    <source>
        <dbReference type="ARBA" id="ARBA00023012"/>
    </source>
</evidence>
<dbReference type="Gene3D" id="1.10.287.130">
    <property type="match status" value="1"/>
</dbReference>
<evidence type="ECO:0000313" key="13">
    <source>
        <dbReference type="Proteomes" id="UP000609346"/>
    </source>
</evidence>
<keyword evidence="4" id="KW-0597">Phosphoprotein</keyword>
<comment type="subcellular location">
    <subcellularLocation>
        <location evidence="2">Membrane</location>
    </subcellularLocation>
</comment>
<dbReference type="InterPro" id="IPR005467">
    <property type="entry name" value="His_kinase_dom"/>
</dbReference>
<dbReference type="EMBL" id="JACXZA010000008">
    <property type="protein sequence ID" value="MBD3922319.1"/>
    <property type="molecule type" value="Genomic_DNA"/>
</dbReference>
<dbReference type="SMART" id="SM00388">
    <property type="entry name" value="HisKA"/>
    <property type="match status" value="1"/>
</dbReference>
<dbReference type="InterPro" id="IPR050351">
    <property type="entry name" value="BphY/WalK/GraS-like"/>
</dbReference>
<evidence type="ECO:0000256" key="3">
    <source>
        <dbReference type="ARBA" id="ARBA00012438"/>
    </source>
</evidence>
<dbReference type="CDD" id="cd00082">
    <property type="entry name" value="HisKA"/>
    <property type="match status" value="1"/>
</dbReference>